<sequence length="164" mass="18747">METLKKLIIEERVRQTEKWGKQQLSLTGWLLVLQEEMGEVARAMLDDDPEAARHQREEAVQVTAVVVQMCEWLSELHGWPCSAEELLDRTFLKYEFNLGDPATSYIQLTQLVGAFAELILSRANAHNDEISKIARKLTIFGLELTYRLLDVEEVSDSLTIPMAK</sequence>
<keyword evidence="2" id="KW-1185">Reference proteome</keyword>
<gene>
    <name evidence="1" type="ORF">F5984_19995</name>
</gene>
<dbReference type="RefSeq" id="WP_152125989.1">
    <property type="nucleotide sequence ID" value="NZ_WELI01000009.1"/>
</dbReference>
<proteinExistence type="predicted"/>
<dbReference type="AlphaFoldDB" id="A0A7J5TV60"/>
<comment type="caution">
    <text evidence="1">The sequence shown here is derived from an EMBL/GenBank/DDBJ whole genome shotgun (WGS) entry which is preliminary data.</text>
</comment>
<reference evidence="1 2" key="1">
    <citation type="submission" date="2019-10" db="EMBL/GenBank/DDBJ databases">
        <title>Rudanella paleaurantiibacter sp. nov., isolated from sludge.</title>
        <authorList>
            <person name="Xu S.Q."/>
        </authorList>
    </citation>
    <scope>NUCLEOTIDE SEQUENCE [LARGE SCALE GENOMIC DNA]</scope>
    <source>
        <strain evidence="1 2">HX-22-17</strain>
    </source>
</reference>
<organism evidence="1 2">
    <name type="scientific">Rudanella paleaurantiibacter</name>
    <dbReference type="NCBI Taxonomy" id="2614655"/>
    <lineage>
        <taxon>Bacteria</taxon>
        <taxon>Pseudomonadati</taxon>
        <taxon>Bacteroidota</taxon>
        <taxon>Cytophagia</taxon>
        <taxon>Cytophagales</taxon>
        <taxon>Cytophagaceae</taxon>
        <taxon>Rudanella</taxon>
    </lineage>
</organism>
<accession>A0A7J5TV60</accession>
<evidence type="ECO:0000313" key="2">
    <source>
        <dbReference type="Proteomes" id="UP000488299"/>
    </source>
</evidence>
<dbReference type="Proteomes" id="UP000488299">
    <property type="component" value="Unassembled WGS sequence"/>
</dbReference>
<protein>
    <submittedName>
        <fullName evidence="1">Uncharacterized protein</fullName>
    </submittedName>
</protein>
<dbReference type="EMBL" id="WELI01000009">
    <property type="protein sequence ID" value="KAB7728039.1"/>
    <property type="molecule type" value="Genomic_DNA"/>
</dbReference>
<evidence type="ECO:0000313" key="1">
    <source>
        <dbReference type="EMBL" id="KAB7728039.1"/>
    </source>
</evidence>
<name>A0A7J5TV60_9BACT</name>